<comment type="similarity">
    <text evidence="1">Belongs to the NAD(P)-dependent epimerase/dehydratase family.</text>
</comment>
<dbReference type="AlphaFoldDB" id="A0A420W8U5"/>
<evidence type="ECO:0000313" key="3">
    <source>
        <dbReference type="EMBL" id="RKQ63743.1"/>
    </source>
</evidence>
<accession>A0A420W8U5</accession>
<dbReference type="OrthoDB" id="9801029at2"/>
<dbReference type="RefSeq" id="WP_121169976.1">
    <property type="nucleotide sequence ID" value="NZ_RBIE01000001.1"/>
</dbReference>
<sequence>MDFTLVTGGAGFIGSHLVEELLSQGRIVVVLDDLSTGKRKNLPESPNLIFVEGSIADKEILKRLFSEYRFSTVFHLAAVASVYHSIEEPLYCHQVNFDGTLYLLEESKRVGVEKFIFASSAAVYGDLPELPKRENMAVKPQTPYAVDKYASERYTVNSFNLYGLDATALRFFNVYGERQDPTSPYSGVISIFIERIRRFQRGESVIIDIYGDGKQTRDFVYVKDVVRALLLAEEKQTAGEVYNVGTGVETSLLHLLEVLREIAGEIPPVRFLPSRPGDIKRSVADISKISQIGYSPSYSLKEGLERLWKWVTRT</sequence>
<protein>
    <submittedName>
        <fullName evidence="3">UDP-glucose 4-epimerase</fullName>
    </submittedName>
</protein>
<dbReference type="Pfam" id="PF01370">
    <property type="entry name" value="Epimerase"/>
    <property type="match status" value="1"/>
</dbReference>
<gene>
    <name evidence="3" type="ORF">C7457_0623</name>
</gene>
<keyword evidence="4" id="KW-1185">Reference proteome</keyword>
<feature type="domain" description="NAD-dependent epimerase/dehydratase" evidence="2">
    <location>
        <begin position="5"/>
        <end position="245"/>
    </location>
</feature>
<evidence type="ECO:0000313" key="4">
    <source>
        <dbReference type="Proteomes" id="UP000280881"/>
    </source>
</evidence>
<dbReference type="InterPro" id="IPR036291">
    <property type="entry name" value="NAD(P)-bd_dom_sf"/>
</dbReference>
<evidence type="ECO:0000256" key="1">
    <source>
        <dbReference type="ARBA" id="ARBA00007637"/>
    </source>
</evidence>
<dbReference type="SUPFAM" id="SSF51735">
    <property type="entry name" value="NAD(P)-binding Rossmann-fold domains"/>
    <property type="match status" value="1"/>
</dbReference>
<proteinExistence type="inferred from homology"/>
<dbReference type="PANTHER" id="PTHR43000">
    <property type="entry name" value="DTDP-D-GLUCOSE 4,6-DEHYDRATASE-RELATED"/>
    <property type="match status" value="1"/>
</dbReference>
<comment type="caution">
    <text evidence="3">The sequence shown here is derived from an EMBL/GenBank/DDBJ whole genome shotgun (WGS) entry which is preliminary data.</text>
</comment>
<reference evidence="3 4" key="1">
    <citation type="submission" date="2018-10" db="EMBL/GenBank/DDBJ databases">
        <title>Genomic Encyclopedia of Type Strains, Phase IV (KMG-IV): sequencing the most valuable type-strain genomes for metagenomic binning, comparative biology and taxonomic classification.</title>
        <authorList>
            <person name="Goeker M."/>
        </authorList>
    </citation>
    <scope>NUCLEOTIDE SEQUENCE [LARGE SCALE GENOMIC DNA]</scope>
    <source>
        <strain evidence="3 4">DSM 15521</strain>
    </source>
</reference>
<dbReference type="Gene3D" id="3.40.50.720">
    <property type="entry name" value="NAD(P)-binding Rossmann-like Domain"/>
    <property type="match status" value="1"/>
</dbReference>
<name>A0A420W8U5_9BACT</name>
<organism evidence="3 4">
    <name type="scientific">Thermovibrio guaymasensis</name>
    <dbReference type="NCBI Taxonomy" id="240167"/>
    <lineage>
        <taxon>Bacteria</taxon>
        <taxon>Pseudomonadati</taxon>
        <taxon>Aquificota</taxon>
        <taxon>Aquificia</taxon>
        <taxon>Desulfurobacteriales</taxon>
        <taxon>Desulfurobacteriaceae</taxon>
        <taxon>Thermovibrio</taxon>
    </lineage>
</organism>
<dbReference type="Proteomes" id="UP000280881">
    <property type="component" value="Unassembled WGS sequence"/>
</dbReference>
<evidence type="ECO:0000259" key="2">
    <source>
        <dbReference type="Pfam" id="PF01370"/>
    </source>
</evidence>
<dbReference type="InterPro" id="IPR001509">
    <property type="entry name" value="Epimerase_deHydtase"/>
</dbReference>
<dbReference type="EMBL" id="RBIE01000001">
    <property type="protein sequence ID" value="RKQ63743.1"/>
    <property type="molecule type" value="Genomic_DNA"/>
</dbReference>